<reference evidence="1" key="1">
    <citation type="journal article" date="2015" name="PeerJ">
        <title>First genomic representation of candidate bacterial phylum KSB3 points to enhanced environmental sensing as a trigger of wastewater bulking.</title>
        <authorList>
            <person name="Sekiguchi Y."/>
            <person name="Ohashi A."/>
            <person name="Parks D.H."/>
            <person name="Yamauchi T."/>
            <person name="Tyson G.W."/>
            <person name="Hugenholtz P."/>
        </authorList>
    </citation>
    <scope>NUCLEOTIDE SEQUENCE [LARGE SCALE GENOMIC DNA]</scope>
</reference>
<proteinExistence type="predicted"/>
<dbReference type="HOGENOM" id="CLU_3372187_0_0_0"/>
<evidence type="ECO:0000313" key="2">
    <source>
        <dbReference type="Proteomes" id="UP000030700"/>
    </source>
</evidence>
<dbReference type="EMBL" id="DF820455">
    <property type="protein sequence ID" value="GAK49810.1"/>
    <property type="molecule type" value="Genomic_DNA"/>
</dbReference>
<protein>
    <submittedName>
        <fullName evidence="1">Uncharacterized protein</fullName>
    </submittedName>
</protein>
<gene>
    <name evidence="1" type="ORF">U14_01034</name>
</gene>
<dbReference type="Proteomes" id="UP000030700">
    <property type="component" value="Unassembled WGS sequence"/>
</dbReference>
<evidence type="ECO:0000313" key="1">
    <source>
        <dbReference type="EMBL" id="GAK49810.1"/>
    </source>
</evidence>
<sequence length="34" mass="3783">MVTFLFAVALLASIYLLLGDNDVSKKFPLGPLWE</sequence>
<dbReference type="AlphaFoldDB" id="A0A0S6VRI8"/>
<organism evidence="1">
    <name type="scientific">Candidatus Moduliflexus flocculans</name>
    <dbReference type="NCBI Taxonomy" id="1499966"/>
    <lineage>
        <taxon>Bacteria</taxon>
        <taxon>Candidatus Moduliflexota</taxon>
        <taxon>Candidatus Moduliflexia</taxon>
        <taxon>Candidatus Moduliflexales</taxon>
        <taxon>Candidatus Moduliflexaceae</taxon>
    </lineage>
</organism>
<keyword evidence="2" id="KW-1185">Reference proteome</keyword>
<name>A0A0S6VRI8_9BACT</name>
<accession>A0A0S6VRI8</accession>